<keyword evidence="1" id="KW-1133">Transmembrane helix</keyword>
<keyword evidence="1" id="KW-0812">Transmembrane</keyword>
<evidence type="ECO:0000256" key="1">
    <source>
        <dbReference type="SAM" id="Phobius"/>
    </source>
</evidence>
<protein>
    <submittedName>
        <fullName evidence="2">Uncharacterized protein</fullName>
    </submittedName>
</protein>
<gene>
    <name evidence="2" type="ORF">A3F61_02240</name>
</gene>
<dbReference type="AlphaFoldDB" id="A0A1G1V8N0"/>
<evidence type="ECO:0000313" key="3">
    <source>
        <dbReference type="Proteomes" id="UP000178272"/>
    </source>
</evidence>
<name>A0A1G1V8N0_9BACT</name>
<keyword evidence="1" id="KW-0472">Membrane</keyword>
<comment type="caution">
    <text evidence="2">The sequence shown here is derived from an EMBL/GenBank/DDBJ whole genome shotgun (WGS) entry which is preliminary data.</text>
</comment>
<feature type="transmembrane region" description="Helical" evidence="1">
    <location>
        <begin position="21"/>
        <end position="41"/>
    </location>
</feature>
<reference evidence="2 3" key="1">
    <citation type="journal article" date="2016" name="Nat. Commun.">
        <title>Thousands of microbial genomes shed light on interconnected biogeochemical processes in an aquifer system.</title>
        <authorList>
            <person name="Anantharaman K."/>
            <person name="Brown C.T."/>
            <person name="Hug L.A."/>
            <person name="Sharon I."/>
            <person name="Castelle C.J."/>
            <person name="Probst A.J."/>
            <person name="Thomas B.C."/>
            <person name="Singh A."/>
            <person name="Wilkins M.J."/>
            <person name="Karaoz U."/>
            <person name="Brodie E.L."/>
            <person name="Williams K.H."/>
            <person name="Hubbard S.S."/>
            <person name="Banfield J.F."/>
        </authorList>
    </citation>
    <scope>NUCLEOTIDE SEQUENCE [LARGE SCALE GENOMIC DNA]</scope>
</reference>
<dbReference type="Proteomes" id="UP000178272">
    <property type="component" value="Unassembled WGS sequence"/>
</dbReference>
<proteinExistence type="predicted"/>
<dbReference type="EMBL" id="MHCA01000033">
    <property type="protein sequence ID" value="OGY11657.1"/>
    <property type="molecule type" value="Genomic_DNA"/>
</dbReference>
<accession>A0A1G1V8N0</accession>
<organism evidence="2 3">
    <name type="scientific">Candidatus Blackburnbacteria bacterium RIFCSPHIGHO2_12_FULL_41_13b</name>
    <dbReference type="NCBI Taxonomy" id="1797517"/>
    <lineage>
        <taxon>Bacteria</taxon>
        <taxon>Candidatus Blackburniibacteriota</taxon>
    </lineage>
</organism>
<sequence>MENTFQSQNTEQKKSGFLKRNWFLILLAFVATVIVLAKIFLTKPQETVQAPTPPPAPTWNEITPGTTTIEQVRQKLGEPKTVVPEGDYLKFLYPSQSDGPEHEVLFSGTSTVLIKDRILGNGNIASFRQKYGPSEREFWGEHKSVGFKTYVWAARGIVVVAHENSGLIYESWYFTPQTMEQFLVVWGKDLTVDFSPDGY</sequence>
<evidence type="ECO:0000313" key="2">
    <source>
        <dbReference type="EMBL" id="OGY11657.1"/>
    </source>
</evidence>